<keyword evidence="6" id="KW-1185">Reference proteome</keyword>
<evidence type="ECO:0000313" key="6">
    <source>
        <dbReference type="Proteomes" id="UP001195483"/>
    </source>
</evidence>
<dbReference type="InterPro" id="IPR045851">
    <property type="entry name" value="AMP-bd_C_sf"/>
</dbReference>
<protein>
    <recommendedName>
        <fullName evidence="7">Acyl-CoA synthetase family member 3, mitochondrial</fullName>
    </recommendedName>
</protein>
<evidence type="ECO:0000259" key="4">
    <source>
        <dbReference type="Pfam" id="PF13193"/>
    </source>
</evidence>
<proteinExistence type="inferred from homology"/>
<reference evidence="5" key="2">
    <citation type="journal article" date="2021" name="Genome Biol. Evol.">
        <title>Developing a high-quality reference genome for a parasitic bivalve with doubly uniparental inheritance (Bivalvia: Unionida).</title>
        <authorList>
            <person name="Smith C.H."/>
        </authorList>
    </citation>
    <scope>NUCLEOTIDE SEQUENCE</scope>
    <source>
        <strain evidence="5">CHS0354</strain>
        <tissue evidence="5">Mantle</tissue>
    </source>
</reference>
<evidence type="ECO:0008006" key="7">
    <source>
        <dbReference type="Google" id="ProtNLM"/>
    </source>
</evidence>
<dbReference type="AlphaFoldDB" id="A0AAE0RU70"/>
<reference evidence="5" key="3">
    <citation type="submission" date="2023-05" db="EMBL/GenBank/DDBJ databases">
        <authorList>
            <person name="Smith C.H."/>
        </authorList>
    </citation>
    <scope>NUCLEOTIDE SEQUENCE</scope>
    <source>
        <strain evidence="5">CHS0354</strain>
        <tissue evidence="5">Mantle</tissue>
    </source>
</reference>
<dbReference type="CDD" id="cd05941">
    <property type="entry name" value="MCS"/>
    <property type="match status" value="1"/>
</dbReference>
<organism evidence="5 6">
    <name type="scientific">Potamilus streckersoni</name>
    <dbReference type="NCBI Taxonomy" id="2493646"/>
    <lineage>
        <taxon>Eukaryota</taxon>
        <taxon>Metazoa</taxon>
        <taxon>Spiralia</taxon>
        <taxon>Lophotrochozoa</taxon>
        <taxon>Mollusca</taxon>
        <taxon>Bivalvia</taxon>
        <taxon>Autobranchia</taxon>
        <taxon>Heteroconchia</taxon>
        <taxon>Palaeoheterodonta</taxon>
        <taxon>Unionida</taxon>
        <taxon>Unionoidea</taxon>
        <taxon>Unionidae</taxon>
        <taxon>Ambleminae</taxon>
        <taxon>Lampsilini</taxon>
        <taxon>Potamilus</taxon>
    </lineage>
</organism>
<dbReference type="GO" id="GO:0031956">
    <property type="term" value="F:medium-chain fatty acid-CoA ligase activity"/>
    <property type="evidence" value="ECO:0007669"/>
    <property type="project" value="TreeGrafter"/>
</dbReference>
<dbReference type="GO" id="GO:0006631">
    <property type="term" value="P:fatty acid metabolic process"/>
    <property type="evidence" value="ECO:0007669"/>
    <property type="project" value="TreeGrafter"/>
</dbReference>
<reference evidence="5" key="1">
    <citation type="journal article" date="2021" name="Genome Biol. Evol.">
        <title>A High-Quality Reference Genome for a Parasitic Bivalve with Doubly Uniparental Inheritance (Bivalvia: Unionida).</title>
        <authorList>
            <person name="Smith C.H."/>
        </authorList>
    </citation>
    <scope>NUCLEOTIDE SEQUENCE</scope>
    <source>
        <strain evidence="5">CHS0354</strain>
    </source>
</reference>
<dbReference type="Pfam" id="PF13193">
    <property type="entry name" value="AMP-binding_C"/>
    <property type="match status" value="1"/>
</dbReference>
<dbReference type="PANTHER" id="PTHR43201:SF8">
    <property type="entry name" value="ACYL-COA SYNTHETASE FAMILY MEMBER 3"/>
    <property type="match status" value="1"/>
</dbReference>
<dbReference type="EMBL" id="JAEAOA010000770">
    <property type="protein sequence ID" value="KAK3579618.1"/>
    <property type="molecule type" value="Genomic_DNA"/>
</dbReference>
<dbReference type="Pfam" id="PF00501">
    <property type="entry name" value="AMP-binding"/>
    <property type="match status" value="1"/>
</dbReference>
<keyword evidence="2" id="KW-0436">Ligase</keyword>
<evidence type="ECO:0000313" key="5">
    <source>
        <dbReference type="EMBL" id="KAK3579618.1"/>
    </source>
</evidence>
<accession>A0AAE0RU70</accession>
<sequence length="636" mass="71570">MNIMLWYKLPSAFQCHRALCKSPWSSVLHKNQYPVLKKWCHGSFLAMARTDKYIEARNTWRITFVSKNYMSRLVYTNKKVGIVVPVFLEAEKHVNRVAIIDQNGKFNYEDILHYSSKLAMAIREMISPKELEKSPCVAFLCENDLSYVVAQWAIWMNEGISVPLCKTHPASELEYFIADSKAPLVITTEAFVDKIEPVSRKLNVQIFLLKKESYTGEYKSETQPDPSLSLKLKVYYANMLRDNKYKHLPAMIVYTSGTTGRPKGVLMTHGNLSAQISMMVEAWGWSKSDVILHVLPLHHVHGIVNALMTSLYCGATCVMLPKFDSKMTWSALINPGHMEHPVQITLFMAVPTIYAKLIEYLESEVLSVEGSNLTAKFVRSSCQSKIRLMVSGSAALPQPIMEKWMKHTSHTLLERYGMTETGMVLTNPLHGERIPGAVGNPFPGIEVCIGKPNVYSSTGYDIINKGDSKLSKTTPGMEKESGELLVKGPNVFKEYWKNSEATKAAFTPDGWFKTGDTAVYCHEKKVYKIIGRTSVDIIKSGAYKISALDIERHLLAHPDIRDCAVVGVPDLTWGQQVAAVIVTRPEVTLTLQDIKEWAADKMPPYHIPRIVKFLPTMPRNAMGKVNKKELVAQVFG</sequence>
<name>A0AAE0RU70_9BIVA</name>
<dbReference type="Proteomes" id="UP001195483">
    <property type="component" value="Unassembled WGS sequence"/>
</dbReference>
<dbReference type="Gene3D" id="3.30.300.30">
    <property type="match status" value="1"/>
</dbReference>
<evidence type="ECO:0000259" key="3">
    <source>
        <dbReference type="Pfam" id="PF00501"/>
    </source>
</evidence>
<dbReference type="Gene3D" id="3.40.50.12780">
    <property type="entry name" value="N-terminal domain of ligase-like"/>
    <property type="match status" value="1"/>
</dbReference>
<dbReference type="PANTHER" id="PTHR43201">
    <property type="entry name" value="ACYL-COA SYNTHETASE"/>
    <property type="match status" value="1"/>
</dbReference>
<dbReference type="PROSITE" id="PS00455">
    <property type="entry name" value="AMP_BINDING"/>
    <property type="match status" value="1"/>
</dbReference>
<dbReference type="SUPFAM" id="SSF56801">
    <property type="entry name" value="Acetyl-CoA synthetase-like"/>
    <property type="match status" value="1"/>
</dbReference>
<gene>
    <name evidence="5" type="ORF">CHS0354_012795</name>
</gene>
<dbReference type="FunFam" id="3.40.50.12780:FF:000030">
    <property type="entry name" value="Acyl-CoA synthetase family member 3"/>
    <property type="match status" value="1"/>
</dbReference>
<dbReference type="InterPro" id="IPR042099">
    <property type="entry name" value="ANL_N_sf"/>
</dbReference>
<feature type="domain" description="AMP-binding enzyme C-terminal" evidence="4">
    <location>
        <begin position="550"/>
        <end position="624"/>
    </location>
</feature>
<evidence type="ECO:0000256" key="1">
    <source>
        <dbReference type="ARBA" id="ARBA00006432"/>
    </source>
</evidence>
<evidence type="ECO:0000256" key="2">
    <source>
        <dbReference type="ARBA" id="ARBA00022598"/>
    </source>
</evidence>
<comment type="similarity">
    <text evidence="1">Belongs to the ATP-dependent AMP-binding enzyme family.</text>
</comment>
<dbReference type="InterPro" id="IPR020845">
    <property type="entry name" value="AMP-binding_CS"/>
</dbReference>
<dbReference type="InterPro" id="IPR025110">
    <property type="entry name" value="AMP-bd_C"/>
</dbReference>
<comment type="caution">
    <text evidence="5">The sequence shown here is derived from an EMBL/GenBank/DDBJ whole genome shotgun (WGS) entry which is preliminary data.</text>
</comment>
<dbReference type="InterPro" id="IPR000873">
    <property type="entry name" value="AMP-dep_synth/lig_dom"/>
</dbReference>
<feature type="domain" description="AMP-dependent synthetase/ligase" evidence="3">
    <location>
        <begin position="89"/>
        <end position="496"/>
    </location>
</feature>
<dbReference type="GO" id="GO:0005737">
    <property type="term" value="C:cytoplasm"/>
    <property type="evidence" value="ECO:0007669"/>
    <property type="project" value="UniProtKB-ARBA"/>
</dbReference>